<organism evidence="4">
    <name type="scientific">Arabidopsis lyrata subsp. lyrata</name>
    <name type="common">Lyre-leaved rock-cress</name>
    <dbReference type="NCBI Taxonomy" id="81972"/>
    <lineage>
        <taxon>Eukaryota</taxon>
        <taxon>Viridiplantae</taxon>
        <taxon>Streptophyta</taxon>
        <taxon>Embryophyta</taxon>
        <taxon>Tracheophyta</taxon>
        <taxon>Spermatophyta</taxon>
        <taxon>Magnoliopsida</taxon>
        <taxon>eudicotyledons</taxon>
        <taxon>Gunneridae</taxon>
        <taxon>Pentapetalae</taxon>
        <taxon>rosids</taxon>
        <taxon>malvids</taxon>
        <taxon>Brassicales</taxon>
        <taxon>Brassicaceae</taxon>
        <taxon>Camelineae</taxon>
        <taxon>Arabidopsis</taxon>
    </lineage>
</organism>
<dbReference type="HOGENOM" id="CLU_782080_0_0_1"/>
<feature type="coiled-coil region" evidence="1">
    <location>
        <begin position="165"/>
        <end position="206"/>
    </location>
</feature>
<dbReference type="GO" id="GO:0043614">
    <property type="term" value="C:multi-eIF complex"/>
    <property type="evidence" value="ECO:0007669"/>
    <property type="project" value="TreeGrafter"/>
</dbReference>
<dbReference type="Proteomes" id="UP000008694">
    <property type="component" value="Unassembled WGS sequence"/>
</dbReference>
<feature type="coiled-coil region" evidence="1">
    <location>
        <begin position="233"/>
        <end position="267"/>
    </location>
</feature>
<dbReference type="GO" id="GO:0002188">
    <property type="term" value="P:translation reinitiation"/>
    <property type="evidence" value="ECO:0007669"/>
    <property type="project" value="TreeGrafter"/>
</dbReference>
<feature type="compositionally biased region" description="Basic and acidic residues" evidence="2">
    <location>
        <begin position="335"/>
        <end position="348"/>
    </location>
</feature>
<gene>
    <name evidence="3" type="ORF">ARALYDRAFT_657765</name>
</gene>
<feature type="region of interest" description="Disordered" evidence="2">
    <location>
        <begin position="335"/>
        <end position="355"/>
    </location>
</feature>
<evidence type="ECO:0000313" key="4">
    <source>
        <dbReference type="Proteomes" id="UP000008694"/>
    </source>
</evidence>
<dbReference type="GO" id="GO:0071541">
    <property type="term" value="C:eukaryotic translation initiation factor 3 complex, eIF3m"/>
    <property type="evidence" value="ECO:0007669"/>
    <property type="project" value="TreeGrafter"/>
</dbReference>
<evidence type="ECO:0000256" key="1">
    <source>
        <dbReference type="SAM" id="Coils"/>
    </source>
</evidence>
<keyword evidence="4" id="KW-1185">Reference proteome</keyword>
<dbReference type="STRING" id="81972.D7MDU6"/>
<dbReference type="EMBL" id="GL348719">
    <property type="protein sequence ID" value="EFH46042.1"/>
    <property type="molecule type" value="Genomic_DNA"/>
</dbReference>
<dbReference type="GO" id="GO:0003729">
    <property type="term" value="F:mRNA binding"/>
    <property type="evidence" value="ECO:0007669"/>
    <property type="project" value="TreeGrafter"/>
</dbReference>
<proteinExistence type="predicted"/>
<sequence>SRSWIEAREAGAAALRERPLDSGSLRLGVGKLPLLDRISKIGGKLSSAPSLPEIATLKLLQQVSALMFLTSVVPFFDFSAVETISADAVRNNFVDMKVDHIKGVVIFGNLSNESDGLKEPLAIFAETMDKSRAMLFPAPSKASKVGDVVPNLEETVEKEHKILLSRKSIIEKRKEEQERQQLEMELEEEQRKLTLLKLTEEAEQKRLATELKKRRRHRIHRGIEEKVTKQTVMEKAMSEKRKEDQEMEKKLQKLAKTMDYLERAKREEASPMIELHISNDKERLKSDLKEKKGWPECWIIVTSLRQAEFERIRKEKEEHLGQIIQARKQESDIERKRIYHLKSEEKKASGRRGSS</sequence>
<dbReference type="AlphaFoldDB" id="D7MDU6"/>
<accession>D7MDU6</accession>
<dbReference type="Gramene" id="Al_scaffold_0007_1820">
    <property type="protein sequence ID" value="Al_scaffold_0007_1820"/>
    <property type="gene ID" value="Al_scaffold_0007_1820"/>
</dbReference>
<dbReference type="PANTHER" id="PTHR14005:SF2">
    <property type="entry name" value="EUKARYOTIC TRANSLATION INITIATION FACTOR 3 SUBUNIT A"/>
    <property type="match status" value="1"/>
</dbReference>
<dbReference type="GO" id="GO:0001732">
    <property type="term" value="P:formation of cytoplasmic translation initiation complex"/>
    <property type="evidence" value="ECO:0007669"/>
    <property type="project" value="TreeGrafter"/>
</dbReference>
<keyword evidence="1" id="KW-0175">Coiled coil</keyword>
<evidence type="ECO:0000313" key="3">
    <source>
        <dbReference type="EMBL" id="EFH46042.1"/>
    </source>
</evidence>
<feature type="non-terminal residue" evidence="3">
    <location>
        <position position="1"/>
    </location>
</feature>
<dbReference type="GO" id="GO:0003743">
    <property type="term" value="F:translation initiation factor activity"/>
    <property type="evidence" value="ECO:0007669"/>
    <property type="project" value="TreeGrafter"/>
</dbReference>
<dbReference type="eggNOG" id="KOG2072">
    <property type="taxonomic scope" value="Eukaryota"/>
</dbReference>
<reference evidence="4" key="1">
    <citation type="journal article" date="2011" name="Nat. Genet.">
        <title>The Arabidopsis lyrata genome sequence and the basis of rapid genome size change.</title>
        <authorList>
            <person name="Hu T.T."/>
            <person name="Pattyn P."/>
            <person name="Bakker E.G."/>
            <person name="Cao J."/>
            <person name="Cheng J.-F."/>
            <person name="Clark R.M."/>
            <person name="Fahlgren N."/>
            <person name="Fawcett J.A."/>
            <person name="Grimwood J."/>
            <person name="Gundlach H."/>
            <person name="Haberer G."/>
            <person name="Hollister J.D."/>
            <person name="Ossowski S."/>
            <person name="Ottilar R.P."/>
            <person name="Salamov A.A."/>
            <person name="Schneeberger K."/>
            <person name="Spannagl M."/>
            <person name="Wang X."/>
            <person name="Yang L."/>
            <person name="Nasrallah M.E."/>
            <person name="Bergelson J."/>
            <person name="Carrington J.C."/>
            <person name="Gaut B.S."/>
            <person name="Schmutz J."/>
            <person name="Mayer K.F.X."/>
            <person name="Van de Peer Y."/>
            <person name="Grigoriev I.V."/>
            <person name="Nordborg M."/>
            <person name="Weigel D."/>
            <person name="Guo Y.-L."/>
        </authorList>
    </citation>
    <scope>NUCLEOTIDE SEQUENCE [LARGE SCALE GENOMIC DNA]</scope>
    <source>
        <strain evidence="4">cv. MN47</strain>
    </source>
</reference>
<dbReference type="PANTHER" id="PTHR14005">
    <property type="entry name" value="EUKARYOTIC TRANSLATION INITIATION FACTOR 3, THETA SUBUNIT"/>
    <property type="match status" value="1"/>
</dbReference>
<protein>
    <submittedName>
        <fullName evidence="3">Predicted protein</fullName>
    </submittedName>
</protein>
<name>D7MDU6_ARALL</name>
<evidence type="ECO:0000256" key="2">
    <source>
        <dbReference type="SAM" id="MobiDB-lite"/>
    </source>
</evidence>
<dbReference type="GO" id="GO:0071540">
    <property type="term" value="C:eukaryotic translation initiation factor 3 complex, eIF3e"/>
    <property type="evidence" value="ECO:0007669"/>
    <property type="project" value="TreeGrafter"/>
</dbReference>
<dbReference type="InterPro" id="IPR027512">
    <property type="entry name" value="EIF3A"/>
</dbReference>